<accession>A0A410H5K4</accession>
<dbReference type="PANTHER" id="PTHR42852">
    <property type="entry name" value="THIOL:DISULFIDE INTERCHANGE PROTEIN DSBE"/>
    <property type="match status" value="1"/>
</dbReference>
<dbReference type="InterPro" id="IPR036249">
    <property type="entry name" value="Thioredoxin-like_sf"/>
</dbReference>
<dbReference type="InterPro" id="IPR017937">
    <property type="entry name" value="Thioredoxin_CS"/>
</dbReference>
<gene>
    <name evidence="5" type="ORF">EPV75_11310</name>
</gene>
<dbReference type="SUPFAM" id="SSF52833">
    <property type="entry name" value="Thioredoxin-like"/>
    <property type="match status" value="1"/>
</dbReference>
<dbReference type="KEGG" id="htr:EPV75_11310"/>
<evidence type="ECO:0000313" key="5">
    <source>
        <dbReference type="EMBL" id="QAB16208.1"/>
    </source>
</evidence>
<dbReference type="EMBL" id="CP035033">
    <property type="protein sequence ID" value="QAB16208.1"/>
    <property type="molecule type" value="Genomic_DNA"/>
</dbReference>
<proteinExistence type="predicted"/>
<dbReference type="PROSITE" id="PS51352">
    <property type="entry name" value="THIOREDOXIN_2"/>
    <property type="match status" value="1"/>
</dbReference>
<dbReference type="InterPro" id="IPR000866">
    <property type="entry name" value="AhpC/TSA"/>
</dbReference>
<dbReference type="Gene3D" id="3.40.50.1820">
    <property type="entry name" value="alpha/beta hydrolase"/>
    <property type="match status" value="1"/>
</dbReference>
<dbReference type="InterPro" id="IPR050553">
    <property type="entry name" value="Thioredoxin_ResA/DsbE_sf"/>
</dbReference>
<evidence type="ECO:0000256" key="1">
    <source>
        <dbReference type="ARBA" id="ARBA00023284"/>
    </source>
</evidence>
<feature type="compositionally biased region" description="Polar residues" evidence="2">
    <location>
        <begin position="266"/>
        <end position="276"/>
    </location>
</feature>
<reference evidence="5 6" key="1">
    <citation type="journal article" date="2018" name="Environ. Microbiol.">
        <title>Genomes of ubiquitous marine and hypersaline Hydrogenovibrio, Thiomicrorhabdus and Thiomicrospira spp. encode a diversity of mechanisms to sustain chemolithoautotrophy in heterogeneous environments.</title>
        <authorList>
            <person name="Scott K.M."/>
            <person name="Williams J."/>
            <person name="Porter C.M.B."/>
            <person name="Russel S."/>
            <person name="Harmer T.L."/>
            <person name="Paul J.H."/>
            <person name="Antonen K.M."/>
            <person name="Bridges M.K."/>
            <person name="Camper G.J."/>
            <person name="Campla C.K."/>
            <person name="Casella L.G."/>
            <person name="Chase E."/>
            <person name="Conrad J.W."/>
            <person name="Cruz M.C."/>
            <person name="Dunlap D.S."/>
            <person name="Duran L."/>
            <person name="Fahsbender E.M."/>
            <person name="Goldsmith D.B."/>
            <person name="Keeley R.F."/>
            <person name="Kondoff M.R."/>
            <person name="Kussy B.I."/>
            <person name="Lane M.K."/>
            <person name="Lawler S."/>
            <person name="Leigh B.A."/>
            <person name="Lewis C."/>
            <person name="Lostal L.M."/>
            <person name="Marking D."/>
            <person name="Mancera P.A."/>
            <person name="McClenthan E.C."/>
            <person name="McIntyre E.A."/>
            <person name="Mine J.A."/>
            <person name="Modi S."/>
            <person name="Moore B.D."/>
            <person name="Morgan W.A."/>
            <person name="Nelson K.M."/>
            <person name="Nguyen K.N."/>
            <person name="Ogburn N."/>
            <person name="Parrino D.G."/>
            <person name="Pedapudi A.D."/>
            <person name="Pelham R.P."/>
            <person name="Preece A.M."/>
            <person name="Rampersad E.A."/>
            <person name="Richardson J.C."/>
            <person name="Rodgers C.M."/>
            <person name="Schaffer B.L."/>
            <person name="Sheridan N.E."/>
            <person name="Solone M.R."/>
            <person name="Staley Z.R."/>
            <person name="Tabuchi M."/>
            <person name="Waide R.J."/>
            <person name="Wanjugi P.W."/>
            <person name="Young S."/>
            <person name="Clum A."/>
            <person name="Daum C."/>
            <person name="Huntemann M."/>
            <person name="Ivanova N."/>
            <person name="Kyrpides N."/>
            <person name="Mikhailova N."/>
            <person name="Palaniappan K."/>
            <person name="Pillay M."/>
            <person name="Reddy T.B.K."/>
            <person name="Shapiro N."/>
            <person name="Stamatis D."/>
            <person name="Varghese N."/>
            <person name="Woyke T."/>
            <person name="Boden R."/>
            <person name="Freyermuth S.K."/>
            <person name="Kerfeld C.A."/>
        </authorList>
    </citation>
    <scope>NUCLEOTIDE SEQUENCE [LARGE SCALE GENOMIC DNA]</scope>
    <source>
        <strain evidence="5 6">JR-2</strain>
    </source>
</reference>
<evidence type="ECO:0000313" key="6">
    <source>
        <dbReference type="Proteomes" id="UP000285478"/>
    </source>
</evidence>
<dbReference type="Proteomes" id="UP000285478">
    <property type="component" value="Chromosome"/>
</dbReference>
<dbReference type="GO" id="GO:0016209">
    <property type="term" value="F:antioxidant activity"/>
    <property type="evidence" value="ECO:0007669"/>
    <property type="project" value="InterPro"/>
</dbReference>
<organism evidence="5 6">
    <name type="scientific">Hydrogenovibrio thermophilus</name>
    <dbReference type="NCBI Taxonomy" id="265883"/>
    <lineage>
        <taxon>Bacteria</taxon>
        <taxon>Pseudomonadati</taxon>
        <taxon>Pseudomonadota</taxon>
        <taxon>Gammaproteobacteria</taxon>
        <taxon>Thiotrichales</taxon>
        <taxon>Piscirickettsiaceae</taxon>
        <taxon>Hydrogenovibrio</taxon>
    </lineage>
</organism>
<dbReference type="PROSITE" id="PS00194">
    <property type="entry name" value="THIOREDOXIN_1"/>
    <property type="match status" value="1"/>
</dbReference>
<keyword evidence="6" id="KW-1185">Reference proteome</keyword>
<keyword evidence="1" id="KW-0676">Redox-active center</keyword>
<dbReference type="Gene3D" id="3.40.30.10">
    <property type="entry name" value="Glutaredoxin"/>
    <property type="match status" value="1"/>
</dbReference>
<evidence type="ECO:0000256" key="2">
    <source>
        <dbReference type="SAM" id="MobiDB-lite"/>
    </source>
</evidence>
<feature type="domain" description="Thioredoxin" evidence="4">
    <location>
        <begin position="297"/>
        <end position="439"/>
    </location>
</feature>
<feature type="region of interest" description="Disordered" evidence="2">
    <location>
        <begin position="266"/>
        <end position="300"/>
    </location>
</feature>
<dbReference type="GO" id="GO:0015036">
    <property type="term" value="F:disulfide oxidoreductase activity"/>
    <property type="evidence" value="ECO:0007669"/>
    <property type="project" value="UniProtKB-ARBA"/>
</dbReference>
<evidence type="ECO:0000259" key="4">
    <source>
        <dbReference type="PROSITE" id="PS51352"/>
    </source>
</evidence>
<dbReference type="PANTHER" id="PTHR42852:SF17">
    <property type="entry name" value="THIOREDOXIN-LIKE PROTEIN HI_1115"/>
    <property type="match status" value="1"/>
</dbReference>
<dbReference type="Pfam" id="PF00578">
    <property type="entry name" value="AhpC-TSA"/>
    <property type="match status" value="1"/>
</dbReference>
<dbReference type="SUPFAM" id="SSF53474">
    <property type="entry name" value="alpha/beta-Hydrolases"/>
    <property type="match status" value="1"/>
</dbReference>
<sequence>MGKRWIRMRWMPYWIVPCLLVLSGPSSWAAEAAGTVLEARAETGLEGELESLVFEAEQPRANVLWVPSEHGVLPQERRLAERLADKGLTVTLPNLFESFFLPATTSSLERIPPSVIAEEIQRLKAQGLPLIVISANQGAALAVKALVEAMQTPQSDIAVVLLNPNLYVETPQAGQKAHYWPSVSRLDAPVYVIQAELSPWRWHLPELQETLGASGSDVFLRLMPEVRDRYYFRPDALAVENAQAKTLLQDVLSAIHTLIPYMDATRQTASESNQTVETDKTTRSDVAAKPGSVGLQPYTGPQNRPLQLVDMAGTTHNLKDYRGQVLLLNFWASWCPPCVHEIPSMTRLKTALKGQPFEILAANLAEEKPQIESFLTDHPVNFPILLDPKGSAVQAWRVFAYPSTYVIDKKGTIRYALFGGHEWDDPATLQQIEALIREK</sequence>
<dbReference type="AlphaFoldDB" id="A0A410H5K4"/>
<protein>
    <submittedName>
        <fullName evidence="5">TlpA family protein disulfide reductase</fullName>
    </submittedName>
</protein>
<feature type="chain" id="PRO_5019560185" evidence="3">
    <location>
        <begin position="30"/>
        <end position="439"/>
    </location>
</feature>
<keyword evidence="3" id="KW-0732">Signal</keyword>
<dbReference type="InterPro" id="IPR013766">
    <property type="entry name" value="Thioredoxin_domain"/>
</dbReference>
<dbReference type="CDD" id="cd02966">
    <property type="entry name" value="TlpA_like_family"/>
    <property type="match status" value="1"/>
</dbReference>
<name>A0A410H5K4_9GAMM</name>
<feature type="signal peptide" evidence="3">
    <location>
        <begin position="1"/>
        <end position="29"/>
    </location>
</feature>
<dbReference type="InterPro" id="IPR029058">
    <property type="entry name" value="AB_hydrolase_fold"/>
</dbReference>
<evidence type="ECO:0000256" key="3">
    <source>
        <dbReference type="SAM" id="SignalP"/>
    </source>
</evidence>